<sequence length="51" mass="5881">MLRRYDIKPGNVRLADGTQRKGYMRNKFLDAWRRYCPTVHSVNAEPAPSSG</sequence>
<feature type="domain" description="DUF3631" evidence="1">
    <location>
        <begin position="1"/>
        <end position="35"/>
    </location>
</feature>
<reference evidence="2 3" key="1">
    <citation type="submission" date="2012-11" db="EMBL/GenBank/DDBJ databases">
        <authorList>
            <person name="Huguet-Tapia J.C."/>
            <person name="Durkin A.S."/>
            <person name="Pettis G.S."/>
            <person name="Badger J.H."/>
        </authorList>
    </citation>
    <scope>NUCLEOTIDE SEQUENCE [LARGE SCALE GENOMIC DNA]</scope>
    <source>
        <strain evidence="2 3">91-03</strain>
    </source>
</reference>
<dbReference type="InterPro" id="IPR022081">
    <property type="entry name" value="DUF3631"/>
</dbReference>
<protein>
    <recommendedName>
        <fullName evidence="1">DUF3631 domain-containing protein</fullName>
    </recommendedName>
</protein>
<proteinExistence type="predicted"/>
<dbReference type="Pfam" id="PF12307">
    <property type="entry name" value="DUF3631"/>
    <property type="match status" value="1"/>
</dbReference>
<name>L1KU31_9ACTN</name>
<dbReference type="Proteomes" id="UP000010411">
    <property type="component" value="Unassembled WGS sequence"/>
</dbReference>
<comment type="caution">
    <text evidence="2">The sequence shown here is derived from an EMBL/GenBank/DDBJ whole genome shotgun (WGS) entry which is preliminary data.</text>
</comment>
<evidence type="ECO:0000259" key="1">
    <source>
        <dbReference type="Pfam" id="PF12307"/>
    </source>
</evidence>
<keyword evidence="3" id="KW-1185">Reference proteome</keyword>
<gene>
    <name evidence="2" type="ORF">STRIP9103_03979</name>
</gene>
<accession>L1KU31</accession>
<organism evidence="2 3">
    <name type="scientific">Streptomyces ipomoeae 91-03</name>
    <dbReference type="NCBI Taxonomy" id="698759"/>
    <lineage>
        <taxon>Bacteria</taxon>
        <taxon>Bacillati</taxon>
        <taxon>Actinomycetota</taxon>
        <taxon>Actinomycetes</taxon>
        <taxon>Kitasatosporales</taxon>
        <taxon>Streptomycetaceae</taxon>
        <taxon>Streptomyces</taxon>
    </lineage>
</organism>
<evidence type="ECO:0000313" key="2">
    <source>
        <dbReference type="EMBL" id="EKX64286.1"/>
    </source>
</evidence>
<dbReference type="AlphaFoldDB" id="L1KU31"/>
<dbReference type="PATRIC" id="fig|698759.3.peg.5072"/>
<evidence type="ECO:0000313" key="3">
    <source>
        <dbReference type="Proteomes" id="UP000010411"/>
    </source>
</evidence>
<dbReference type="EMBL" id="AEJC01000384">
    <property type="protein sequence ID" value="EKX64286.1"/>
    <property type="molecule type" value="Genomic_DNA"/>
</dbReference>